<proteinExistence type="predicted"/>
<organism evidence="1 2">
    <name type="scientific">Flammeovirga pacifica</name>
    <dbReference type="NCBI Taxonomy" id="915059"/>
    <lineage>
        <taxon>Bacteria</taxon>
        <taxon>Pseudomonadati</taxon>
        <taxon>Bacteroidota</taxon>
        <taxon>Cytophagia</taxon>
        <taxon>Cytophagales</taxon>
        <taxon>Flammeovirgaceae</taxon>
        <taxon>Flammeovirga</taxon>
    </lineage>
</organism>
<accession>A0A1S1YY89</accession>
<protein>
    <submittedName>
        <fullName evidence="1">Uncharacterized protein</fullName>
    </submittedName>
</protein>
<dbReference type="STRING" id="915059.NH26_06250"/>
<keyword evidence="2" id="KW-1185">Reference proteome</keyword>
<comment type="caution">
    <text evidence="1">The sequence shown here is derived from an EMBL/GenBank/DDBJ whole genome shotgun (WGS) entry which is preliminary data.</text>
</comment>
<dbReference type="RefSeq" id="WP_044218905.1">
    <property type="nucleotide sequence ID" value="NZ_JRYR02000001.1"/>
</dbReference>
<dbReference type="EMBL" id="JRYR02000001">
    <property type="protein sequence ID" value="OHX65979.1"/>
    <property type="molecule type" value="Genomic_DNA"/>
</dbReference>
<dbReference type="Proteomes" id="UP000179797">
    <property type="component" value="Unassembled WGS sequence"/>
</dbReference>
<name>A0A1S1YY89_FLAPC</name>
<sequence length="199" mass="23550">MSNRILLPNIRYIHGFKNKEERLIKRAFNDFYFLIESHHQNQNPVKFKSAYCVALTKTIMDADLLPEDADIESEINQRFPSIEADNIIEEIEIKFNDDDLLLLKLYYNHKIDTKSIGMRLDKSPVEINDRLEKLNRLWQQDLPLTEYLNQIYKREVFKSLDAMMIPVPQKTIKNGRTNTVGSITKVQRGFFNRIINLFK</sequence>
<gene>
    <name evidence="1" type="ORF">NH26_06250</name>
</gene>
<reference evidence="1 2" key="1">
    <citation type="journal article" date="2012" name="Int. J. Syst. Evol. Microbiol.">
        <title>Flammeovirga pacifica sp. nov., isolated from deep-sea sediment.</title>
        <authorList>
            <person name="Xu H."/>
            <person name="Fu Y."/>
            <person name="Yang N."/>
            <person name="Ding Z."/>
            <person name="Lai Q."/>
            <person name="Zeng R."/>
        </authorList>
    </citation>
    <scope>NUCLEOTIDE SEQUENCE [LARGE SCALE GENOMIC DNA]</scope>
    <source>
        <strain evidence="2">DSM 24597 / LMG 26175 / WPAGA1</strain>
    </source>
</reference>
<dbReference type="OrthoDB" id="978195at2"/>
<evidence type="ECO:0000313" key="2">
    <source>
        <dbReference type="Proteomes" id="UP000179797"/>
    </source>
</evidence>
<evidence type="ECO:0000313" key="1">
    <source>
        <dbReference type="EMBL" id="OHX65979.1"/>
    </source>
</evidence>
<dbReference type="AlphaFoldDB" id="A0A1S1YY89"/>